<dbReference type="InterPro" id="IPR006086">
    <property type="entry name" value="XPG-I_dom"/>
</dbReference>
<dbReference type="GO" id="GO:0005634">
    <property type="term" value="C:nucleus"/>
    <property type="evidence" value="ECO:0007669"/>
    <property type="project" value="UniProtKB-SubCell"/>
</dbReference>
<evidence type="ECO:0000256" key="3">
    <source>
        <dbReference type="ARBA" id="ARBA00022763"/>
    </source>
</evidence>
<proteinExistence type="predicted"/>
<reference evidence="9" key="1">
    <citation type="submission" date="2013-07" db="EMBL/GenBank/DDBJ databases">
        <title>The genome of Eucalyptus grandis.</title>
        <authorList>
            <person name="Schmutz J."/>
            <person name="Hayes R."/>
            <person name="Myburg A."/>
            <person name="Tuskan G."/>
            <person name="Grattapaglia D."/>
            <person name="Rokhsar D.S."/>
        </authorList>
    </citation>
    <scope>NUCLEOTIDE SEQUENCE</scope>
    <source>
        <tissue evidence="9">Leaf extractions</tissue>
    </source>
</reference>
<name>A0A059B239_EUCGR</name>
<dbReference type="Gramene" id="KCW60084">
    <property type="protein sequence ID" value="KCW60084"/>
    <property type="gene ID" value="EUGRSUZ_H02815"/>
</dbReference>
<dbReference type="InterPro" id="IPR006085">
    <property type="entry name" value="XPG_DNA_repair_N"/>
</dbReference>
<dbReference type="InterPro" id="IPR036279">
    <property type="entry name" value="5-3_exonuclease_C_sf"/>
</dbReference>
<dbReference type="InterPro" id="IPR029060">
    <property type="entry name" value="PIN-like_dom_sf"/>
</dbReference>
<feature type="domain" description="XPG N-terminal" evidence="8">
    <location>
        <begin position="1"/>
        <end position="100"/>
    </location>
</feature>
<dbReference type="GO" id="GO:0006281">
    <property type="term" value="P:DNA repair"/>
    <property type="evidence" value="ECO:0007669"/>
    <property type="project" value="UniProtKB-KW"/>
</dbReference>
<dbReference type="SUPFAM" id="SSF47807">
    <property type="entry name" value="5' to 3' exonuclease, C-terminal subdomain"/>
    <property type="match status" value="1"/>
</dbReference>
<dbReference type="STRING" id="71139.A0A059B239"/>
<keyword evidence="3" id="KW-0227">DNA damage</keyword>
<evidence type="ECO:0000256" key="6">
    <source>
        <dbReference type="ARBA" id="ARBA00023242"/>
    </source>
</evidence>
<evidence type="ECO:0000259" key="7">
    <source>
        <dbReference type="SMART" id="SM00484"/>
    </source>
</evidence>
<feature type="domain" description="XPG-I" evidence="7">
    <location>
        <begin position="164"/>
        <end position="235"/>
    </location>
</feature>
<dbReference type="eggNOG" id="KOG2518">
    <property type="taxonomic scope" value="Eukaryota"/>
</dbReference>
<dbReference type="Pfam" id="PF00752">
    <property type="entry name" value="XPG_N"/>
    <property type="match status" value="1"/>
</dbReference>
<dbReference type="GO" id="GO:0017108">
    <property type="term" value="F:5'-flap endonuclease activity"/>
    <property type="evidence" value="ECO:0000318"/>
    <property type="project" value="GO_Central"/>
</dbReference>
<evidence type="ECO:0000259" key="8">
    <source>
        <dbReference type="SMART" id="SM00485"/>
    </source>
</evidence>
<gene>
    <name evidence="9" type="ORF">EUGRSUZ_H02815</name>
</gene>
<dbReference type="PANTHER" id="PTHR11081">
    <property type="entry name" value="FLAP ENDONUCLEASE FAMILY MEMBER"/>
    <property type="match status" value="1"/>
</dbReference>
<dbReference type="SUPFAM" id="SSF88723">
    <property type="entry name" value="PIN domain-like"/>
    <property type="match status" value="1"/>
</dbReference>
<dbReference type="InterPro" id="IPR044752">
    <property type="entry name" value="PIN-like_EXO1"/>
</dbReference>
<keyword evidence="4" id="KW-0378">Hydrolase</keyword>
<dbReference type="SMART" id="SM00485">
    <property type="entry name" value="XPGN"/>
    <property type="match status" value="1"/>
</dbReference>
<dbReference type="Gene3D" id="1.10.150.20">
    <property type="entry name" value="5' to 3' exonuclease, C-terminal subdomain"/>
    <property type="match status" value="1"/>
</dbReference>
<dbReference type="GO" id="GO:0046872">
    <property type="term" value="F:metal ion binding"/>
    <property type="evidence" value="ECO:0007669"/>
    <property type="project" value="InterPro"/>
</dbReference>
<evidence type="ECO:0000256" key="1">
    <source>
        <dbReference type="ARBA" id="ARBA00004123"/>
    </source>
</evidence>
<dbReference type="AlphaFoldDB" id="A0A059B239"/>
<protein>
    <submittedName>
        <fullName evidence="9">Uncharacterized protein</fullName>
    </submittedName>
</protein>
<dbReference type="InterPro" id="IPR006084">
    <property type="entry name" value="XPG/Rad2"/>
</dbReference>
<dbReference type="CDD" id="cd09857">
    <property type="entry name" value="PIN_EXO1"/>
    <property type="match status" value="1"/>
</dbReference>
<evidence type="ECO:0000313" key="9">
    <source>
        <dbReference type="EMBL" id="KCW60084.1"/>
    </source>
</evidence>
<keyword evidence="2" id="KW-0540">Nuclease</keyword>
<dbReference type="InterPro" id="IPR019974">
    <property type="entry name" value="XPG_CS"/>
</dbReference>
<dbReference type="Pfam" id="PF00867">
    <property type="entry name" value="XPG_I"/>
    <property type="match status" value="1"/>
</dbReference>
<keyword evidence="6" id="KW-0539">Nucleus</keyword>
<dbReference type="OMA" id="FPSSECH"/>
<dbReference type="EMBL" id="KK198760">
    <property type="protein sequence ID" value="KCW60084.1"/>
    <property type="molecule type" value="Genomic_DNA"/>
</dbReference>
<sequence>MGIKSLYTFLENVLTTIDISELEEACTVAVDGYNWLYQGAMLCSKELCENLPTNKHIEFFMKRVELLQQNKVKPFIVFDGCELLMKIDKKRKRKEYVFLALWQNYLPLSSSSQSSNPPCERRSRDKSLAKARRLESRDAAAVGHYKHAVNITPLIVHKLIEVLKKQDISYVVAPYEADAQMAFLAIHGRVNAVLTSDADLVAFGCPRIIFRMDDSGRGHEFKDSKLLKHPKLNGFTQQTFLELCVLRGCDYLRPLNNMNWHIVLEKFQKYGTYDKVIEHLKESAPASVYTGYKTEFRKAMLTFKHQRVYDPNCESTVLLSGLSEDELRSNLPEDVGNDLSFLGPWIENDVAKGIAEGVINPLDRMPFD</sequence>
<dbReference type="InParanoid" id="A0A059B239"/>
<dbReference type="Gene3D" id="3.40.50.1010">
    <property type="entry name" value="5'-nuclease"/>
    <property type="match status" value="1"/>
</dbReference>
<comment type="subcellular location">
    <subcellularLocation>
        <location evidence="1">Nucleus</location>
    </subcellularLocation>
</comment>
<organism evidence="9">
    <name type="scientific">Eucalyptus grandis</name>
    <name type="common">Flooded gum</name>
    <dbReference type="NCBI Taxonomy" id="71139"/>
    <lineage>
        <taxon>Eukaryota</taxon>
        <taxon>Viridiplantae</taxon>
        <taxon>Streptophyta</taxon>
        <taxon>Embryophyta</taxon>
        <taxon>Tracheophyta</taxon>
        <taxon>Spermatophyta</taxon>
        <taxon>Magnoliopsida</taxon>
        <taxon>eudicotyledons</taxon>
        <taxon>Gunneridae</taxon>
        <taxon>Pentapetalae</taxon>
        <taxon>rosids</taxon>
        <taxon>malvids</taxon>
        <taxon>Myrtales</taxon>
        <taxon>Myrtaceae</taxon>
        <taxon>Myrtoideae</taxon>
        <taxon>Eucalypteae</taxon>
        <taxon>Eucalyptus</taxon>
    </lineage>
</organism>
<dbReference type="PROSITE" id="PS00841">
    <property type="entry name" value="XPG_1"/>
    <property type="match status" value="1"/>
</dbReference>
<dbReference type="PRINTS" id="PR00853">
    <property type="entry name" value="XPGRADSUPER"/>
</dbReference>
<keyword evidence="5" id="KW-0234">DNA repair</keyword>
<evidence type="ECO:0000256" key="4">
    <source>
        <dbReference type="ARBA" id="ARBA00022801"/>
    </source>
</evidence>
<evidence type="ECO:0000256" key="2">
    <source>
        <dbReference type="ARBA" id="ARBA00022722"/>
    </source>
</evidence>
<evidence type="ECO:0000256" key="5">
    <source>
        <dbReference type="ARBA" id="ARBA00023204"/>
    </source>
</evidence>
<dbReference type="SMART" id="SM00484">
    <property type="entry name" value="XPGI"/>
    <property type="match status" value="1"/>
</dbReference>
<accession>A0A059B239</accession>
<dbReference type="PANTHER" id="PTHR11081:SF65">
    <property type="entry name" value="DNA DAMAGE-INDUCIBLE PROTEIN DIN7-RELATED"/>
    <property type="match status" value="1"/>
</dbReference>